<evidence type="ECO:0000259" key="11">
    <source>
        <dbReference type="SMART" id="SM00984"/>
    </source>
</evidence>
<feature type="binding site" evidence="9">
    <location>
        <begin position="152"/>
        <end position="155"/>
    </location>
    <ligand>
        <name>substrate</name>
    </ligand>
</feature>
<evidence type="ECO:0000256" key="3">
    <source>
        <dbReference type="ARBA" id="ARBA00012954"/>
    </source>
</evidence>
<feature type="binding site" evidence="10">
    <location>
        <position position="121"/>
    </location>
    <ligand>
        <name>NAD(+)</name>
        <dbReference type="ChEBI" id="CHEBI:57540"/>
    </ligand>
</feature>
<dbReference type="Pfam" id="PF03720">
    <property type="entry name" value="UDPG_MGDP_dh_C"/>
    <property type="match status" value="1"/>
</dbReference>
<dbReference type="PIRSF" id="PIRSF000124">
    <property type="entry name" value="UDPglc_GDPman_dh"/>
    <property type="match status" value="1"/>
</dbReference>
<dbReference type="AlphaFoldDB" id="A0A6J4M7X7"/>
<comment type="catalytic activity">
    <reaction evidence="6 7">
        <text>UDP-alpha-D-glucose + 2 NAD(+) + H2O = UDP-alpha-D-glucuronate + 2 NADH + 3 H(+)</text>
        <dbReference type="Rhea" id="RHEA:23596"/>
        <dbReference type="ChEBI" id="CHEBI:15377"/>
        <dbReference type="ChEBI" id="CHEBI:15378"/>
        <dbReference type="ChEBI" id="CHEBI:57540"/>
        <dbReference type="ChEBI" id="CHEBI:57945"/>
        <dbReference type="ChEBI" id="CHEBI:58052"/>
        <dbReference type="ChEBI" id="CHEBI:58885"/>
        <dbReference type="EC" id="1.1.1.22"/>
    </reaction>
</comment>
<dbReference type="Pfam" id="PF00984">
    <property type="entry name" value="UDPG_MGDP_dh"/>
    <property type="match status" value="1"/>
</dbReference>
<dbReference type="GO" id="GO:0051287">
    <property type="term" value="F:NAD binding"/>
    <property type="evidence" value="ECO:0007669"/>
    <property type="project" value="InterPro"/>
</dbReference>
<feature type="binding site" evidence="10">
    <location>
        <position position="266"/>
    </location>
    <ligand>
        <name>NAD(+)</name>
        <dbReference type="ChEBI" id="CHEBI:57540"/>
    </ligand>
</feature>
<dbReference type="PANTHER" id="PTHR43750">
    <property type="entry name" value="UDP-GLUCOSE 6-DEHYDROGENASE TUAD"/>
    <property type="match status" value="1"/>
</dbReference>
<dbReference type="SUPFAM" id="SSF51735">
    <property type="entry name" value="NAD(P)-binding Rossmann-fold domains"/>
    <property type="match status" value="1"/>
</dbReference>
<dbReference type="PIRSF" id="PIRSF500134">
    <property type="entry name" value="UDPglc_DH_bac"/>
    <property type="match status" value="1"/>
</dbReference>
<reference evidence="12" key="1">
    <citation type="submission" date="2020-02" db="EMBL/GenBank/DDBJ databases">
        <authorList>
            <person name="Meier V. D."/>
        </authorList>
    </citation>
    <scope>NUCLEOTIDE SEQUENCE</scope>
    <source>
        <strain evidence="12">AVDCRST_MAG29</strain>
    </source>
</reference>
<evidence type="ECO:0000256" key="7">
    <source>
        <dbReference type="PIRNR" id="PIRNR000124"/>
    </source>
</evidence>
<name>A0A6J4M7X7_9ACTN</name>
<proteinExistence type="inferred from homology"/>
<feature type="binding site" evidence="10">
    <location>
        <position position="35"/>
    </location>
    <ligand>
        <name>NAD(+)</name>
        <dbReference type="ChEBI" id="CHEBI:57540"/>
    </ligand>
</feature>
<dbReference type="GO" id="GO:0003979">
    <property type="term" value="F:UDP-glucose 6-dehydrogenase activity"/>
    <property type="evidence" value="ECO:0007669"/>
    <property type="project" value="UniProtKB-EC"/>
</dbReference>
<evidence type="ECO:0000256" key="8">
    <source>
        <dbReference type="PIRSR" id="PIRSR500134-1"/>
    </source>
</evidence>
<dbReference type="GO" id="GO:0000271">
    <property type="term" value="P:polysaccharide biosynthetic process"/>
    <property type="evidence" value="ECO:0007669"/>
    <property type="project" value="InterPro"/>
</dbReference>
<dbReference type="UniPathway" id="UPA00038">
    <property type="reaction ID" value="UER00491"/>
</dbReference>
<dbReference type="SUPFAM" id="SSF48179">
    <property type="entry name" value="6-phosphogluconate dehydrogenase C-terminal domain-like"/>
    <property type="match status" value="1"/>
</dbReference>
<keyword evidence="5 7" id="KW-0520">NAD</keyword>
<dbReference type="InterPro" id="IPR001732">
    <property type="entry name" value="UDP-Glc/GDP-Man_DH_N"/>
</dbReference>
<accession>A0A6J4M7X7</accession>
<dbReference type="SMART" id="SM00984">
    <property type="entry name" value="UDPG_MGDP_dh_C"/>
    <property type="match status" value="1"/>
</dbReference>
<organism evidence="12">
    <name type="scientific">uncultured Nocardioidaceae bacterium</name>
    <dbReference type="NCBI Taxonomy" id="253824"/>
    <lineage>
        <taxon>Bacteria</taxon>
        <taxon>Bacillati</taxon>
        <taxon>Actinomycetota</taxon>
        <taxon>Actinomycetes</taxon>
        <taxon>Propionibacteriales</taxon>
        <taxon>Nocardioidaceae</taxon>
        <taxon>environmental samples</taxon>
    </lineage>
</organism>
<evidence type="ECO:0000256" key="1">
    <source>
        <dbReference type="ARBA" id="ARBA00004701"/>
    </source>
</evidence>
<feature type="binding site" evidence="9">
    <location>
        <position position="207"/>
    </location>
    <ligand>
        <name>substrate</name>
    </ligand>
</feature>
<feature type="domain" description="UDP-glucose/GDP-mannose dehydrogenase C-terminal" evidence="11">
    <location>
        <begin position="319"/>
        <end position="420"/>
    </location>
</feature>
<protein>
    <recommendedName>
        <fullName evidence="3 7">UDP-glucose 6-dehydrogenase</fullName>
        <ecNumber evidence="3 7">1.1.1.22</ecNumber>
    </recommendedName>
</protein>
<feature type="binding site" evidence="9">
    <location>
        <position position="326"/>
    </location>
    <ligand>
        <name>substrate</name>
    </ligand>
</feature>
<feature type="binding site" evidence="10">
    <location>
        <position position="333"/>
    </location>
    <ligand>
        <name>NAD(+)</name>
        <dbReference type="ChEBI" id="CHEBI:57540"/>
    </ligand>
</feature>
<dbReference type="EC" id="1.1.1.22" evidence="3 7"/>
<gene>
    <name evidence="12" type="ORF">AVDCRST_MAG29-2324</name>
</gene>
<evidence type="ECO:0000256" key="10">
    <source>
        <dbReference type="PIRSR" id="PIRSR500134-3"/>
    </source>
</evidence>
<dbReference type="InterPro" id="IPR036291">
    <property type="entry name" value="NAD(P)-bd_dom_sf"/>
</dbReference>
<comment type="similarity">
    <text evidence="2 7">Belongs to the UDP-glucose/GDP-mannose dehydrogenase family.</text>
</comment>
<evidence type="ECO:0000256" key="6">
    <source>
        <dbReference type="ARBA" id="ARBA00047473"/>
    </source>
</evidence>
<dbReference type="InterPro" id="IPR014027">
    <property type="entry name" value="UDP-Glc/GDP-Man_DH_C"/>
</dbReference>
<dbReference type="EMBL" id="CADCUG010000139">
    <property type="protein sequence ID" value="CAA9352175.1"/>
    <property type="molecule type" value="Genomic_DNA"/>
</dbReference>
<dbReference type="InterPro" id="IPR028357">
    <property type="entry name" value="UDPglc_DH_bac"/>
</dbReference>
<feature type="binding site" evidence="10">
    <location>
        <position position="85"/>
    </location>
    <ligand>
        <name>NAD(+)</name>
        <dbReference type="ChEBI" id="CHEBI:57540"/>
    </ligand>
</feature>
<dbReference type="InterPro" id="IPR017476">
    <property type="entry name" value="UDP-Glc/GDP-Man"/>
</dbReference>
<evidence type="ECO:0000256" key="2">
    <source>
        <dbReference type="ARBA" id="ARBA00006601"/>
    </source>
</evidence>
<comment type="pathway">
    <text evidence="1">Nucleotide-sugar biosynthesis; UDP-alpha-D-glucuronate biosynthesis; UDP-alpha-D-glucuronate from UDP-alpha-D-glucose: step 1/1.</text>
</comment>
<dbReference type="InterPro" id="IPR014026">
    <property type="entry name" value="UDP-Glc/GDP-Man_DH_dimer"/>
</dbReference>
<keyword evidence="4 7" id="KW-0560">Oxidoreductase</keyword>
<dbReference type="Gene3D" id="3.40.50.720">
    <property type="entry name" value="NAD(P)-binding Rossmann-like Domain"/>
    <property type="match status" value="2"/>
</dbReference>
<dbReference type="Pfam" id="PF03721">
    <property type="entry name" value="UDPG_MGDP_dh_N"/>
    <property type="match status" value="1"/>
</dbReference>
<feature type="binding site" evidence="10">
    <location>
        <position position="30"/>
    </location>
    <ligand>
        <name>NAD(+)</name>
        <dbReference type="ChEBI" id="CHEBI:57540"/>
    </ligand>
</feature>
<evidence type="ECO:0000256" key="4">
    <source>
        <dbReference type="ARBA" id="ARBA00023002"/>
    </source>
</evidence>
<dbReference type="Gene3D" id="1.20.5.100">
    <property type="entry name" value="Cytochrome c1, transmembrane anchor, C-terminal"/>
    <property type="match status" value="1"/>
</dbReference>
<dbReference type="GO" id="GO:0006065">
    <property type="term" value="P:UDP-glucuronate biosynthetic process"/>
    <property type="evidence" value="ECO:0007669"/>
    <property type="project" value="UniProtKB-UniPathway"/>
</dbReference>
<evidence type="ECO:0000313" key="12">
    <source>
        <dbReference type="EMBL" id="CAA9352175.1"/>
    </source>
</evidence>
<feature type="binding site" evidence="10">
    <location>
        <position position="155"/>
    </location>
    <ligand>
        <name>NAD(+)</name>
        <dbReference type="ChEBI" id="CHEBI:57540"/>
    </ligand>
</feature>
<dbReference type="InterPro" id="IPR036220">
    <property type="entry name" value="UDP-Glc/GDP-Man_DH_C_sf"/>
</dbReference>
<feature type="binding site" evidence="9">
    <location>
        <position position="260"/>
    </location>
    <ligand>
        <name>substrate</name>
    </ligand>
</feature>
<evidence type="ECO:0000256" key="9">
    <source>
        <dbReference type="PIRSR" id="PIRSR500134-2"/>
    </source>
</evidence>
<dbReference type="NCBIfam" id="TIGR03026">
    <property type="entry name" value="NDP-sugDHase"/>
    <property type="match status" value="1"/>
</dbReference>
<feature type="active site" description="Nucleophile" evidence="8">
    <location>
        <position position="263"/>
    </location>
</feature>
<dbReference type="InterPro" id="IPR008927">
    <property type="entry name" value="6-PGluconate_DH-like_C_sf"/>
</dbReference>
<dbReference type="SUPFAM" id="SSF52413">
    <property type="entry name" value="UDP-glucose/GDP-mannose dehydrogenase C-terminal domain"/>
    <property type="match status" value="1"/>
</dbReference>
<sequence>MRVAVVGTGYLGAVQAACLAHCGHDVTGVDTDADRVAALSAGRAPFCEPGLDDLLTDGLRRELLRFGVHAEAVAAADVVLLCVGTPQRAGSRAADLGDIEAALRAVAPHLRDGCTVVGKSTVPVGTATRLAELLDRLTPPDVRVRLGWNPEFLREGFAVHDTLTPDRIVLGAADETTLEEMERLWAPVLAHGVPVVRTDLATAELAKVSANVMLATRISVVNVLAEVCEAAGADIGDLVTSLGHDPRIGPHVLSPGLGFGGGCLPKDLRAFAARAVELGVGAPVELLDRVDAVNMHQRARTVDLALSALGRPGARGTVAVLGGAFKAGSDDVRDSPALDVASTLAGCGATVQLYDPQAGAVAARSRPELTVVDDAASACKGASVVLVATEWPEFAALDPATLAEVVEQRVVVDARLVLDVQRWRTAGWTVHALGRGSYGPLELS</sequence>
<dbReference type="PANTHER" id="PTHR43750:SF3">
    <property type="entry name" value="UDP-GLUCOSE 6-DEHYDROGENASE TUAD"/>
    <property type="match status" value="1"/>
</dbReference>
<evidence type="ECO:0000256" key="5">
    <source>
        <dbReference type="ARBA" id="ARBA00023027"/>
    </source>
</evidence>